<dbReference type="EMBL" id="CABVIB010000044">
    <property type="protein sequence ID" value="VVO36777.1"/>
    <property type="molecule type" value="Genomic_DNA"/>
</dbReference>
<dbReference type="RefSeq" id="WP_150705129.1">
    <property type="nucleotide sequence ID" value="NZ_CABVIB010000044.1"/>
</dbReference>
<accession>A0A5E7FFD1</accession>
<evidence type="ECO:0000313" key="1">
    <source>
        <dbReference type="EMBL" id="VVO36777.1"/>
    </source>
</evidence>
<proteinExistence type="predicted"/>
<sequence length="153" mass="17112">MLIYDPIEKAVKTWSHAEIEGPCFIATITSLESGETNRAALLRCAYSLHQYLLMVKGVEIKHIHMMCPPSISGKSQWIMEELISVISYNGLGSPEGSVVYRTKESVYKIGEFDLRQKKKSRVLYSSEQLQGHISEALSHPAGRTTTELFGHIG</sequence>
<protein>
    <submittedName>
        <fullName evidence="1">Uncharacterized protein</fullName>
    </submittedName>
</protein>
<organism evidence="1 2">
    <name type="scientific">Pseudomonas fluorescens</name>
    <dbReference type="NCBI Taxonomy" id="294"/>
    <lineage>
        <taxon>Bacteria</taxon>
        <taxon>Pseudomonadati</taxon>
        <taxon>Pseudomonadota</taxon>
        <taxon>Gammaproteobacteria</taxon>
        <taxon>Pseudomonadales</taxon>
        <taxon>Pseudomonadaceae</taxon>
        <taxon>Pseudomonas</taxon>
    </lineage>
</organism>
<reference evidence="1 2" key="1">
    <citation type="submission" date="2019-09" db="EMBL/GenBank/DDBJ databases">
        <authorList>
            <person name="Chandra G."/>
            <person name="Truman W A."/>
        </authorList>
    </citation>
    <scope>NUCLEOTIDE SEQUENCE [LARGE SCALE GENOMIC DNA]</scope>
    <source>
        <strain evidence="1">PS712</strain>
    </source>
</reference>
<gene>
    <name evidence="1" type="ORF">PS712_05473</name>
</gene>
<name>A0A5E7FFD1_PSEFL</name>
<dbReference type="OrthoDB" id="6980889at2"/>
<dbReference type="Proteomes" id="UP000326018">
    <property type="component" value="Unassembled WGS sequence"/>
</dbReference>
<dbReference type="AlphaFoldDB" id="A0A5E7FFD1"/>
<evidence type="ECO:0000313" key="2">
    <source>
        <dbReference type="Proteomes" id="UP000326018"/>
    </source>
</evidence>